<feature type="compositionally biased region" description="Basic and acidic residues" evidence="4">
    <location>
        <begin position="245"/>
        <end position="255"/>
    </location>
</feature>
<keyword evidence="6" id="KW-1185">Reference proteome</keyword>
<evidence type="ECO:0000256" key="4">
    <source>
        <dbReference type="SAM" id="MobiDB-lite"/>
    </source>
</evidence>
<dbReference type="SUPFAM" id="SSF52047">
    <property type="entry name" value="RNI-like"/>
    <property type="match status" value="1"/>
</dbReference>
<evidence type="ECO:0000256" key="3">
    <source>
        <dbReference type="ARBA" id="ARBA00022737"/>
    </source>
</evidence>
<feature type="compositionally biased region" description="Basic residues" evidence="4">
    <location>
        <begin position="228"/>
        <end position="239"/>
    </location>
</feature>
<dbReference type="InterPro" id="IPR001611">
    <property type="entry name" value="Leu-rich_rpt"/>
</dbReference>
<dbReference type="GO" id="GO:0006913">
    <property type="term" value="P:nucleocytoplasmic transport"/>
    <property type="evidence" value="ECO:0007669"/>
    <property type="project" value="TreeGrafter"/>
</dbReference>
<organism evidence="5 6">
    <name type="scientific">Triparma retinervis</name>
    <dbReference type="NCBI Taxonomy" id="2557542"/>
    <lineage>
        <taxon>Eukaryota</taxon>
        <taxon>Sar</taxon>
        <taxon>Stramenopiles</taxon>
        <taxon>Ochrophyta</taxon>
        <taxon>Bolidophyceae</taxon>
        <taxon>Parmales</taxon>
        <taxon>Triparmaceae</taxon>
        <taxon>Triparma</taxon>
    </lineage>
</organism>
<dbReference type="OrthoDB" id="188902at2759"/>
<dbReference type="InterPro" id="IPR027038">
    <property type="entry name" value="RanGap"/>
</dbReference>
<reference evidence="5" key="1">
    <citation type="submission" date="2022-07" db="EMBL/GenBank/DDBJ databases">
        <title>Genome analysis of Parmales, a sister group of diatoms, reveals the evolutionary specialization of diatoms from phago-mixotrophs to photoautotrophs.</title>
        <authorList>
            <person name="Ban H."/>
            <person name="Sato S."/>
            <person name="Yoshikawa S."/>
            <person name="Kazumasa Y."/>
            <person name="Nakamura Y."/>
            <person name="Ichinomiya M."/>
            <person name="Saitoh K."/>
            <person name="Sato N."/>
            <person name="Blanc-Mathieu R."/>
            <person name="Endo H."/>
            <person name="Kuwata A."/>
            <person name="Ogata H."/>
        </authorList>
    </citation>
    <scope>NUCLEOTIDE SEQUENCE</scope>
</reference>
<dbReference type="AlphaFoldDB" id="A0A9W7E616"/>
<evidence type="ECO:0000313" key="5">
    <source>
        <dbReference type="EMBL" id="GMH66455.1"/>
    </source>
</evidence>
<feature type="region of interest" description="Disordered" evidence="4">
    <location>
        <begin position="216"/>
        <end position="283"/>
    </location>
</feature>
<dbReference type="GO" id="GO:0005829">
    <property type="term" value="C:cytosol"/>
    <property type="evidence" value="ECO:0007669"/>
    <property type="project" value="TreeGrafter"/>
</dbReference>
<gene>
    <name evidence="5" type="ORF">TrRE_jg7836</name>
</gene>
<proteinExistence type="predicted"/>
<comment type="caution">
    <text evidence="5">The sequence shown here is derived from an EMBL/GenBank/DDBJ whole genome shotgun (WGS) entry which is preliminary data.</text>
</comment>
<dbReference type="GO" id="GO:0048471">
    <property type="term" value="C:perinuclear region of cytoplasm"/>
    <property type="evidence" value="ECO:0007669"/>
    <property type="project" value="TreeGrafter"/>
</dbReference>
<dbReference type="PANTHER" id="PTHR24113:SF12">
    <property type="entry name" value="RAN GTPASE-ACTIVATING PROTEIN 1"/>
    <property type="match status" value="1"/>
</dbReference>
<feature type="compositionally biased region" description="Basic and acidic residues" evidence="4">
    <location>
        <begin position="216"/>
        <end position="227"/>
    </location>
</feature>
<dbReference type="Pfam" id="PF13516">
    <property type="entry name" value="LRR_6"/>
    <property type="match status" value="2"/>
</dbReference>
<evidence type="ECO:0000256" key="1">
    <source>
        <dbReference type="ARBA" id="ARBA00022468"/>
    </source>
</evidence>
<dbReference type="Proteomes" id="UP001165082">
    <property type="component" value="Unassembled WGS sequence"/>
</dbReference>
<keyword evidence="2" id="KW-0433">Leucine-rich repeat</keyword>
<evidence type="ECO:0000256" key="2">
    <source>
        <dbReference type="ARBA" id="ARBA00022614"/>
    </source>
</evidence>
<dbReference type="Gene3D" id="3.80.10.10">
    <property type="entry name" value="Ribonuclease Inhibitor"/>
    <property type="match status" value="1"/>
</dbReference>
<evidence type="ECO:0000313" key="6">
    <source>
        <dbReference type="Proteomes" id="UP001165082"/>
    </source>
</evidence>
<keyword evidence="3" id="KW-0677">Repeat</keyword>
<keyword evidence="1" id="KW-0343">GTPase activation</keyword>
<name>A0A9W7E616_9STRA</name>
<sequence>MRSLKELDMSFNDVHSLGARHLADALKYNDTLMHLNLGGNHVQDQGCGDIADALRENEAMASVILAANDLTTSSCFYWIDCLQSNRALTELNIDENENMEDLEKRDAMEWVRGNLDLISLREDPNNYDLAVKSKILRDNLFIKVPREDKETIAKLVSNVSIKNDHDMYERVSTICPPDRATMLRMTNNLLSLMTMTKEDKAVRLVQKAYRRLQERKRKEAELREKEARRRRMAKSKSKKSFGGSLREKGMGEKAKSGKLVRAGNVKSVKGHHTSAASKNVVVR</sequence>
<dbReference type="SMART" id="SM00368">
    <property type="entry name" value="LRR_RI"/>
    <property type="match status" value="2"/>
</dbReference>
<accession>A0A9W7E616</accession>
<dbReference type="PANTHER" id="PTHR24113">
    <property type="entry name" value="RAN GTPASE-ACTIVATING PROTEIN 1"/>
    <property type="match status" value="1"/>
</dbReference>
<protein>
    <submittedName>
        <fullName evidence="5">Uncharacterized protein</fullName>
    </submittedName>
</protein>
<dbReference type="GO" id="GO:0005096">
    <property type="term" value="F:GTPase activator activity"/>
    <property type="evidence" value="ECO:0007669"/>
    <property type="project" value="UniProtKB-KW"/>
</dbReference>
<dbReference type="InterPro" id="IPR032675">
    <property type="entry name" value="LRR_dom_sf"/>
</dbReference>
<dbReference type="EMBL" id="BRXZ01005455">
    <property type="protein sequence ID" value="GMH66455.1"/>
    <property type="molecule type" value="Genomic_DNA"/>
</dbReference>
<dbReference type="GO" id="GO:0005634">
    <property type="term" value="C:nucleus"/>
    <property type="evidence" value="ECO:0007669"/>
    <property type="project" value="TreeGrafter"/>
</dbReference>
<dbReference type="GO" id="GO:0031267">
    <property type="term" value="F:small GTPase binding"/>
    <property type="evidence" value="ECO:0007669"/>
    <property type="project" value="TreeGrafter"/>
</dbReference>